<evidence type="ECO:0000256" key="1">
    <source>
        <dbReference type="ARBA" id="ARBA00007381"/>
    </source>
</evidence>
<dbReference type="GO" id="GO:0005524">
    <property type="term" value="F:ATP binding"/>
    <property type="evidence" value="ECO:0007669"/>
    <property type="project" value="UniProtKB-KW"/>
</dbReference>
<keyword evidence="3" id="KW-0067">ATP-binding</keyword>
<evidence type="ECO:0000313" key="5">
    <source>
        <dbReference type="Proteomes" id="UP000198287"/>
    </source>
</evidence>
<comment type="similarity">
    <text evidence="1">Belongs to the heat shock protein 70 family.</text>
</comment>
<dbReference type="InterPro" id="IPR013126">
    <property type="entry name" value="Hsp_70_fam"/>
</dbReference>
<proteinExistence type="inferred from homology"/>
<dbReference type="OrthoDB" id="2401965at2759"/>
<keyword evidence="5" id="KW-1185">Reference proteome</keyword>
<dbReference type="STRING" id="158441.A0A226F2B5"/>
<name>A0A226F2B5_FOLCA</name>
<protein>
    <submittedName>
        <fullName evidence="4">Chaperone protein DnaK</fullName>
    </submittedName>
</protein>
<accession>A0A226F2B5</accession>
<dbReference type="SUPFAM" id="SSF100920">
    <property type="entry name" value="Heat shock protein 70kD (HSP70), peptide-binding domain"/>
    <property type="match status" value="1"/>
</dbReference>
<dbReference type="PANTHER" id="PTHR19375">
    <property type="entry name" value="HEAT SHOCK PROTEIN 70KDA"/>
    <property type="match status" value="1"/>
</dbReference>
<organism evidence="4 5">
    <name type="scientific">Folsomia candida</name>
    <name type="common">Springtail</name>
    <dbReference type="NCBI Taxonomy" id="158441"/>
    <lineage>
        <taxon>Eukaryota</taxon>
        <taxon>Metazoa</taxon>
        <taxon>Ecdysozoa</taxon>
        <taxon>Arthropoda</taxon>
        <taxon>Hexapoda</taxon>
        <taxon>Collembola</taxon>
        <taxon>Entomobryomorpha</taxon>
        <taxon>Isotomoidea</taxon>
        <taxon>Isotomidae</taxon>
        <taxon>Proisotominae</taxon>
        <taxon>Folsomia</taxon>
    </lineage>
</organism>
<evidence type="ECO:0000313" key="4">
    <source>
        <dbReference type="EMBL" id="OXA63086.1"/>
    </source>
</evidence>
<reference evidence="4 5" key="1">
    <citation type="submission" date="2015-12" db="EMBL/GenBank/DDBJ databases">
        <title>The genome of Folsomia candida.</title>
        <authorList>
            <person name="Faddeeva A."/>
            <person name="Derks M.F."/>
            <person name="Anvar Y."/>
            <person name="Smit S."/>
            <person name="Van Straalen N."/>
            <person name="Roelofs D."/>
        </authorList>
    </citation>
    <scope>NUCLEOTIDE SEQUENCE [LARGE SCALE GENOMIC DNA]</scope>
    <source>
        <strain evidence="4 5">VU population</strain>
        <tissue evidence="4">Whole body</tissue>
    </source>
</reference>
<dbReference type="EMBL" id="LNIX01000001">
    <property type="protein sequence ID" value="OXA63086.1"/>
    <property type="molecule type" value="Genomic_DNA"/>
</dbReference>
<gene>
    <name evidence="4" type="ORF">Fcan01_01463</name>
</gene>
<dbReference type="OMA" id="HSCTHEM"/>
<keyword evidence="2" id="KW-0547">Nucleotide-binding</keyword>
<dbReference type="GO" id="GO:0140662">
    <property type="term" value="F:ATP-dependent protein folding chaperone"/>
    <property type="evidence" value="ECO:0007669"/>
    <property type="project" value="InterPro"/>
</dbReference>
<dbReference type="Gene3D" id="2.60.34.10">
    <property type="entry name" value="Substrate Binding Domain Of DNAk, Chain A, domain 1"/>
    <property type="match status" value="1"/>
</dbReference>
<dbReference type="Pfam" id="PF00012">
    <property type="entry name" value="HSP70"/>
    <property type="match status" value="1"/>
</dbReference>
<dbReference type="AlphaFoldDB" id="A0A226F2B5"/>
<dbReference type="Proteomes" id="UP000198287">
    <property type="component" value="Unassembled WGS sequence"/>
</dbReference>
<dbReference type="InterPro" id="IPR029047">
    <property type="entry name" value="HSP70_peptide-bd_sf"/>
</dbReference>
<evidence type="ECO:0000256" key="2">
    <source>
        <dbReference type="ARBA" id="ARBA00022741"/>
    </source>
</evidence>
<evidence type="ECO:0000256" key="3">
    <source>
        <dbReference type="ARBA" id="ARBA00022840"/>
    </source>
</evidence>
<sequence>MRQWLMGLRYRRQHGKLAQESMDFNNIQDVTPMSLGIEVYGGGFSVIIPKNTKIPIKFKEQYRTAHNNQTSVQITVYQGEADVAKDNNWLGEFLLNNIPPEDAGKEKIDVTMEINMQGVLHVTAVCTSTGDKDSIKVIEYKRRMGKDQIKRILDEARPGGA</sequence>
<comment type="caution">
    <text evidence="4">The sequence shown here is derived from an EMBL/GenBank/DDBJ whole genome shotgun (WGS) entry which is preliminary data.</text>
</comment>